<evidence type="ECO:0000256" key="3">
    <source>
        <dbReference type="SAM" id="Phobius"/>
    </source>
</evidence>
<accession>A0A224XEB5</accession>
<feature type="coiled-coil region" evidence="2">
    <location>
        <begin position="2"/>
        <end position="29"/>
    </location>
</feature>
<name>A0A224XEB5_9LACT</name>
<keyword evidence="3" id="KW-0472">Membrane</keyword>
<dbReference type="Proteomes" id="UP000218689">
    <property type="component" value="Unassembled WGS sequence"/>
</dbReference>
<sequence>MAQTFKEKLAELETKRRFEQENVVEQDLETSETPEIWETAEVSEAVVPQNDVEPAMPAQTKSKLKLKKLTLAIFVSLFVILIAQFYALGDFSLTRQVTQKSLDGKFTYQGGLKNGRFSGDATIKNSSGNTLKAKFKAGKMLDPVTYTKNNAYVVTENGQKVTITLADKSVIHQTANQYSFKGSVFSYEGAWRFAGTWQGKMHFANGASYDGSWKNGLPNGQGTYTPIVGDPITGNFNMGELEE</sequence>
<protein>
    <recommendedName>
        <fullName evidence="6">MORN repeat protein</fullName>
    </recommendedName>
</protein>
<dbReference type="Gene3D" id="2.20.110.10">
    <property type="entry name" value="Histone H3 K4-specific methyltransferase SET7/9 N-terminal domain"/>
    <property type="match status" value="1"/>
</dbReference>
<organism evidence="4 5">
    <name type="scientific">Pseudolactococcus reticulitermitis</name>
    <dbReference type="NCBI Taxonomy" id="2025039"/>
    <lineage>
        <taxon>Bacteria</taxon>
        <taxon>Bacillati</taxon>
        <taxon>Bacillota</taxon>
        <taxon>Bacilli</taxon>
        <taxon>Lactobacillales</taxon>
        <taxon>Streptococcaceae</taxon>
        <taxon>Pseudolactococcus</taxon>
    </lineage>
</organism>
<comment type="caution">
    <text evidence="4">The sequence shown here is derived from an EMBL/GenBank/DDBJ whole genome shotgun (WGS) entry which is preliminary data.</text>
</comment>
<dbReference type="PANTHER" id="PTHR23084:SF263">
    <property type="entry name" value="MORN REPEAT-CONTAINING PROTEIN 1"/>
    <property type="match status" value="1"/>
</dbReference>
<keyword evidence="3" id="KW-0812">Transmembrane</keyword>
<dbReference type="SUPFAM" id="SSF82185">
    <property type="entry name" value="Histone H3 K4-specific methyltransferase SET7/9 N-terminal domain"/>
    <property type="match status" value="2"/>
</dbReference>
<dbReference type="Pfam" id="PF02493">
    <property type="entry name" value="MORN"/>
    <property type="match status" value="1"/>
</dbReference>
<evidence type="ECO:0008006" key="6">
    <source>
        <dbReference type="Google" id="ProtNLM"/>
    </source>
</evidence>
<evidence type="ECO:0000313" key="4">
    <source>
        <dbReference type="EMBL" id="GAX47921.1"/>
    </source>
</evidence>
<evidence type="ECO:0000313" key="5">
    <source>
        <dbReference type="Proteomes" id="UP000218689"/>
    </source>
</evidence>
<dbReference type="RefSeq" id="WP_094784969.1">
    <property type="nucleotide sequence ID" value="NZ_BEDT01000004.1"/>
</dbReference>
<dbReference type="AlphaFoldDB" id="A0A224XEB5"/>
<evidence type="ECO:0000256" key="1">
    <source>
        <dbReference type="ARBA" id="ARBA00022737"/>
    </source>
</evidence>
<dbReference type="EMBL" id="BEDT01000004">
    <property type="protein sequence ID" value="GAX47921.1"/>
    <property type="molecule type" value="Genomic_DNA"/>
</dbReference>
<proteinExistence type="predicted"/>
<keyword evidence="1" id="KW-0677">Repeat</keyword>
<dbReference type="OrthoDB" id="2593410at2"/>
<keyword evidence="5" id="KW-1185">Reference proteome</keyword>
<feature type="transmembrane region" description="Helical" evidence="3">
    <location>
        <begin position="69"/>
        <end position="89"/>
    </location>
</feature>
<dbReference type="PANTHER" id="PTHR23084">
    <property type="entry name" value="PHOSPHATIDYLINOSITOL-4-PHOSPHATE 5-KINASE RELATED"/>
    <property type="match status" value="1"/>
</dbReference>
<keyword evidence="2" id="KW-0175">Coiled coil</keyword>
<reference evidence="4" key="1">
    <citation type="journal article" date="2017" name="Genome Announc.">
        <title>Draft Genome Sequence of Lactococcus sp. Strain Rs-Y01, Isolated from the Gut of the Lower Termite Reticulitermes speratus.</title>
        <authorList>
            <person name="Yuki M."/>
            <person name="Sakamoto M."/>
            <person name="Kuwahara H."/>
            <person name="Hongoh Y."/>
            <person name="Ohkuma M."/>
        </authorList>
    </citation>
    <scope>NUCLEOTIDE SEQUENCE</scope>
    <source>
        <strain evidence="4">Rs-Y01</strain>
    </source>
</reference>
<keyword evidence="3" id="KW-1133">Transmembrane helix</keyword>
<gene>
    <name evidence="4" type="ORF">RsY01_1534</name>
</gene>
<evidence type="ECO:0000256" key="2">
    <source>
        <dbReference type="SAM" id="Coils"/>
    </source>
</evidence>
<dbReference type="InterPro" id="IPR003409">
    <property type="entry name" value="MORN"/>
</dbReference>
<reference evidence="4" key="2">
    <citation type="journal article" date="2018" name="Int. J. Syst. Evol. Microbiol.">
        <title>Lactococcus reticulitermitis sp. nov., isolated from the gut of the subterranean termite Reticulitermes speratus.</title>
        <authorList>
            <person name="Yuki M."/>
            <person name="Sakamoto M."/>
            <person name="Nishimura Y."/>
            <person name="Ohkuma M."/>
        </authorList>
    </citation>
    <scope>NUCLEOTIDE SEQUENCE</scope>
    <source>
        <strain evidence="4">Rs-Y01</strain>
    </source>
</reference>